<sequence>MKLFILLVVVVLERSWTALARWCADRGVQKRVLSLRQRLSAVLGESLALLVVWFVPPLILAWFLAWFLAWIDADQGSLLGVLLYLVVSIATLLLLVAPGQAHKKAKALAQACQQEDAEHAAQCRAQLWRDGADPIEQADSIEEASPQQLAERIITLGFNEWFAVLFWFVVLGPAGALFYRLTDWFAQPPPIINSAVNSGANTTANAGAINESLPSPHAQTGSFIDALPARLLALLDWPIARLYAFLLLLAGGFNRGLDAWLNGPIKNDLSLAEKNADLIGRVGNASLELEREDDCAEGAVCLADQSRWYKNASAIVLRALMIGLGIVALFTLSGWLR</sequence>
<dbReference type="GO" id="GO:0005886">
    <property type="term" value="C:plasma membrane"/>
    <property type="evidence" value="ECO:0007669"/>
    <property type="project" value="TreeGrafter"/>
</dbReference>
<dbReference type="RefSeq" id="WP_012824555.1">
    <property type="nucleotide sequence ID" value="NC_013422.1"/>
</dbReference>
<proteinExistence type="predicted"/>
<gene>
    <name evidence="2" type="ordered locus">Hneap_1697</name>
</gene>
<keyword evidence="1" id="KW-1133">Transmembrane helix</keyword>
<evidence type="ECO:0000313" key="2">
    <source>
        <dbReference type="EMBL" id="ACX96522.1"/>
    </source>
</evidence>
<dbReference type="PANTHER" id="PTHR38684">
    <property type="entry name" value="PROTEIN AMPE"/>
    <property type="match status" value="1"/>
</dbReference>
<feature type="transmembrane region" description="Helical" evidence="1">
    <location>
        <begin position="78"/>
        <end position="97"/>
    </location>
</feature>
<keyword evidence="1" id="KW-0472">Membrane</keyword>
<name>D0L1E9_HALNC</name>
<feature type="transmembrane region" description="Helical" evidence="1">
    <location>
        <begin position="161"/>
        <end position="179"/>
    </location>
</feature>
<reference evidence="2 3" key="1">
    <citation type="submission" date="2009-10" db="EMBL/GenBank/DDBJ databases">
        <title>Complete sequence of Halothiobacillus neapolitanus c2.</title>
        <authorList>
            <consortium name="US DOE Joint Genome Institute"/>
            <person name="Lucas S."/>
            <person name="Copeland A."/>
            <person name="Lapidus A."/>
            <person name="Glavina del Rio T."/>
            <person name="Tice H."/>
            <person name="Bruce D."/>
            <person name="Goodwin L."/>
            <person name="Pitluck S."/>
            <person name="Davenport K."/>
            <person name="Brettin T."/>
            <person name="Detter J.C."/>
            <person name="Han C."/>
            <person name="Tapia R."/>
            <person name="Larimer F."/>
            <person name="Land M."/>
            <person name="Hauser L."/>
            <person name="Kyrpides N."/>
            <person name="Mikhailova N."/>
            <person name="Kerfeld C."/>
            <person name="Cannon G."/>
            <person name="Heinhort S."/>
        </authorList>
    </citation>
    <scope>NUCLEOTIDE SEQUENCE [LARGE SCALE GENOMIC DNA]</scope>
    <source>
        <strain evidence="3">ATCC 23641 / c2</strain>
    </source>
</reference>
<dbReference type="HOGENOM" id="CLU_054212_2_1_6"/>
<protein>
    <submittedName>
        <fullName evidence="2">Signaling modulator of AmpD, AmpE</fullName>
    </submittedName>
</protein>
<dbReference type="Pfam" id="PF17113">
    <property type="entry name" value="AmpE"/>
    <property type="match status" value="1"/>
</dbReference>
<keyword evidence="3" id="KW-1185">Reference proteome</keyword>
<dbReference type="GO" id="GO:0046677">
    <property type="term" value="P:response to antibiotic"/>
    <property type="evidence" value="ECO:0007669"/>
    <property type="project" value="TreeGrafter"/>
</dbReference>
<evidence type="ECO:0000313" key="3">
    <source>
        <dbReference type="Proteomes" id="UP000009102"/>
    </source>
</evidence>
<dbReference type="OrthoDB" id="9811967at2"/>
<accession>D0L1E9</accession>
<dbReference type="InterPro" id="IPR031347">
    <property type="entry name" value="AmpE"/>
</dbReference>
<dbReference type="PANTHER" id="PTHR38684:SF1">
    <property type="entry name" value="PROTEIN AMPE"/>
    <property type="match status" value="1"/>
</dbReference>
<dbReference type="EMBL" id="CP001801">
    <property type="protein sequence ID" value="ACX96522.1"/>
    <property type="molecule type" value="Genomic_DNA"/>
</dbReference>
<dbReference type="Proteomes" id="UP000009102">
    <property type="component" value="Chromosome"/>
</dbReference>
<dbReference type="KEGG" id="hna:Hneap_1697"/>
<dbReference type="STRING" id="555778.Hneap_1697"/>
<feature type="transmembrane region" description="Helical" evidence="1">
    <location>
        <begin position="315"/>
        <end position="336"/>
    </location>
</feature>
<evidence type="ECO:0000256" key="1">
    <source>
        <dbReference type="SAM" id="Phobius"/>
    </source>
</evidence>
<organism evidence="2 3">
    <name type="scientific">Halothiobacillus neapolitanus (strain ATCC 23641 / DSM 15147 / CIP 104769 / NCIMB 8539 / c2)</name>
    <name type="common">Thiobacillus neapolitanus</name>
    <dbReference type="NCBI Taxonomy" id="555778"/>
    <lineage>
        <taxon>Bacteria</taxon>
        <taxon>Pseudomonadati</taxon>
        <taxon>Pseudomonadota</taxon>
        <taxon>Gammaproteobacteria</taxon>
        <taxon>Chromatiales</taxon>
        <taxon>Halothiobacillaceae</taxon>
        <taxon>Halothiobacillus</taxon>
    </lineage>
</organism>
<dbReference type="InterPro" id="IPR052966">
    <property type="entry name" value="Beta-lactamase_Reg"/>
</dbReference>
<dbReference type="AlphaFoldDB" id="D0L1E9"/>
<dbReference type="eggNOG" id="COG3725">
    <property type="taxonomic scope" value="Bacteria"/>
</dbReference>
<feature type="transmembrane region" description="Helical" evidence="1">
    <location>
        <begin position="47"/>
        <end position="71"/>
    </location>
</feature>
<keyword evidence="1" id="KW-0812">Transmembrane</keyword>